<accession>A0A0M0EFU4</accession>
<proteinExistence type="predicted"/>
<dbReference type="PATRIC" id="fig|33995.3.peg.3021"/>
<protein>
    <submittedName>
        <fullName evidence="2">Baseplate J-like protein</fullName>
    </submittedName>
</protein>
<comment type="caution">
    <text evidence="2">The sequence shown here is derived from an EMBL/GenBank/DDBJ whole genome shotgun (WGS) entry which is preliminary data.</text>
</comment>
<dbReference type="PANTHER" id="PTHR37829">
    <property type="entry name" value="PHAGE-LIKE ELEMENT PBSX PROTEIN XKDT"/>
    <property type="match status" value="1"/>
</dbReference>
<sequence length="374" mass="37695">MAITFQSFKTTLGNMVAAAQGACPALLDLNVGSAGRAMLEAVAGLGLWFQFIALQILSRTRLATSIGSDVDSFVQDFGLSREPGTAATGTVTFTSFTPSSQSATIAVGATVKTASNLIYDVVEDSTNPAWSAADSAYVRPAGTASITVPVQCETTGSTGNVAAGAICLLGTAVAGIDTVTNAAALTNGGDGETDAALRARFVAYINSRSKATVAAIENAVTDVSADLIYQVVENVDTSGAFLPGNVVVFVDDGSGDVSDSVIDAVYTAVDAVRPAAVSIMVVRPNVVRPPVTMTVSVDSTGNLATIEATISTNIATYLNGLAIGAAASYSRLIQIAYASSTSVTNVTGVTLAGGVVDLPATTGTAYRAGTVSFG</sequence>
<dbReference type="InterPro" id="IPR052399">
    <property type="entry name" value="Phage_Baseplate_Assmbl_Protein"/>
</dbReference>
<dbReference type="PANTHER" id="PTHR37829:SF3">
    <property type="entry name" value="PROTEIN JAYE-RELATED"/>
    <property type="match status" value="1"/>
</dbReference>
<keyword evidence="3" id="KW-1185">Reference proteome</keyword>
<dbReference type="EMBL" id="LHUQ01000020">
    <property type="protein sequence ID" value="KON63816.1"/>
    <property type="molecule type" value="Genomic_DNA"/>
</dbReference>
<gene>
    <name evidence="2" type="ORF">KOEU_27230</name>
</gene>
<feature type="domain" description="Baseplate protein J-like barrel" evidence="1">
    <location>
        <begin position="90"/>
        <end position="188"/>
    </location>
</feature>
<evidence type="ECO:0000259" key="1">
    <source>
        <dbReference type="Pfam" id="PF04865"/>
    </source>
</evidence>
<evidence type="ECO:0000313" key="3">
    <source>
        <dbReference type="Proteomes" id="UP000037566"/>
    </source>
</evidence>
<dbReference type="RefSeq" id="WP_053323694.1">
    <property type="nucleotide sequence ID" value="NZ_LHUQ01000020.1"/>
</dbReference>
<evidence type="ECO:0000313" key="2">
    <source>
        <dbReference type="EMBL" id="KON63816.1"/>
    </source>
</evidence>
<dbReference type="STRING" id="33995.KOEU_27230"/>
<dbReference type="Proteomes" id="UP000037566">
    <property type="component" value="Unassembled WGS sequence"/>
</dbReference>
<dbReference type="InterPro" id="IPR006949">
    <property type="entry name" value="Barrel_Baseplate_J-like"/>
</dbReference>
<reference evidence="2" key="1">
    <citation type="submission" date="2015-08" db="EMBL/GenBank/DDBJ databases">
        <title>Draft genome sequence of Komagataeibacter europaeus CECT 8546 a cellulose producer strain from vinegar produced by the traditional method.</title>
        <authorList>
            <person name="Poehlein A."/>
            <person name="Valera M.J."/>
            <person name="Haack F.S."/>
            <person name="Mas A."/>
            <person name="Daniel R."/>
            <person name="Streit W.R."/>
            <person name="Mateo E."/>
        </authorList>
    </citation>
    <scope>NUCLEOTIDE SEQUENCE [LARGE SCALE GENOMIC DNA]</scope>
    <source>
        <strain evidence="2">CECT 8546</strain>
    </source>
</reference>
<dbReference type="OrthoDB" id="7012887at2"/>
<name>A0A0M0EFU4_KOMEU</name>
<dbReference type="AlphaFoldDB" id="A0A0M0EFU4"/>
<organism evidence="2 3">
    <name type="scientific">Komagataeibacter europaeus</name>
    <name type="common">Gluconacetobacter europaeus</name>
    <dbReference type="NCBI Taxonomy" id="33995"/>
    <lineage>
        <taxon>Bacteria</taxon>
        <taxon>Pseudomonadati</taxon>
        <taxon>Pseudomonadota</taxon>
        <taxon>Alphaproteobacteria</taxon>
        <taxon>Acetobacterales</taxon>
        <taxon>Acetobacteraceae</taxon>
        <taxon>Komagataeibacter</taxon>
    </lineage>
</organism>
<dbReference type="Pfam" id="PF04865">
    <property type="entry name" value="Baseplate_J"/>
    <property type="match status" value="1"/>
</dbReference>